<evidence type="ECO:0000313" key="3">
    <source>
        <dbReference type="Proteomes" id="UP001500968"/>
    </source>
</evidence>
<dbReference type="PROSITE" id="PS51257">
    <property type="entry name" value="PROKAR_LIPOPROTEIN"/>
    <property type="match status" value="1"/>
</dbReference>
<feature type="signal peptide" evidence="1">
    <location>
        <begin position="1"/>
        <end position="23"/>
    </location>
</feature>
<gene>
    <name evidence="2" type="ORF">GCM10022386_16240</name>
</gene>
<dbReference type="EMBL" id="BAABCR010000015">
    <property type="protein sequence ID" value="GAA4032741.1"/>
    <property type="molecule type" value="Genomic_DNA"/>
</dbReference>
<keyword evidence="3" id="KW-1185">Reference proteome</keyword>
<feature type="chain" id="PRO_5046617712" description="Lipoprotein" evidence="1">
    <location>
        <begin position="24"/>
        <end position="234"/>
    </location>
</feature>
<dbReference type="RefSeq" id="WP_324689249.1">
    <property type="nucleotide sequence ID" value="NZ_BAABCR010000015.1"/>
</dbReference>
<sequence length="234" mass="25437">MKKILAFAFLIVVLLGCSSDSDSGNNNNNNGNNVDYEFTIKINGVVHKVKGNTSDFIDEYGSNLFGINPNRCYATIGTTTNLQFIIADITKSNFISGQTLTVNIIIPNCQLGQNEATVSILTSPVLDSFDSTNNTGGIFVENSGLYCFSNAGSCQYPYMEDFKNKVTINITDLGTSPTTNINPQNGNSINYGDTFKGNFSGTVYYSTPFNSVVVPANFNIPMQLSIDFKAIRIN</sequence>
<comment type="caution">
    <text evidence="2">The sequence shown here is derived from an EMBL/GenBank/DDBJ whole genome shotgun (WGS) entry which is preliminary data.</text>
</comment>
<evidence type="ECO:0008006" key="4">
    <source>
        <dbReference type="Google" id="ProtNLM"/>
    </source>
</evidence>
<reference evidence="3" key="1">
    <citation type="journal article" date="2019" name="Int. J. Syst. Evol. Microbiol.">
        <title>The Global Catalogue of Microorganisms (GCM) 10K type strain sequencing project: providing services to taxonomists for standard genome sequencing and annotation.</title>
        <authorList>
            <consortium name="The Broad Institute Genomics Platform"/>
            <consortium name="The Broad Institute Genome Sequencing Center for Infectious Disease"/>
            <person name="Wu L."/>
            <person name="Ma J."/>
        </authorList>
    </citation>
    <scope>NUCLEOTIDE SEQUENCE [LARGE SCALE GENOMIC DNA]</scope>
    <source>
        <strain evidence="3">JCM 17064</strain>
    </source>
</reference>
<name>A0ABP7TXF3_9FLAO</name>
<protein>
    <recommendedName>
        <fullName evidence="4">Lipoprotein</fullName>
    </recommendedName>
</protein>
<proteinExistence type="predicted"/>
<evidence type="ECO:0000256" key="1">
    <source>
        <dbReference type="SAM" id="SignalP"/>
    </source>
</evidence>
<evidence type="ECO:0000313" key="2">
    <source>
        <dbReference type="EMBL" id="GAA4032741.1"/>
    </source>
</evidence>
<keyword evidence="1" id="KW-0732">Signal</keyword>
<dbReference type="Proteomes" id="UP001500968">
    <property type="component" value="Unassembled WGS sequence"/>
</dbReference>
<accession>A0ABP7TXF3</accession>
<organism evidence="2 3">
    <name type="scientific">Flavobacterium cheonhonense</name>
    <dbReference type="NCBI Taxonomy" id="706185"/>
    <lineage>
        <taxon>Bacteria</taxon>
        <taxon>Pseudomonadati</taxon>
        <taxon>Bacteroidota</taxon>
        <taxon>Flavobacteriia</taxon>
        <taxon>Flavobacteriales</taxon>
        <taxon>Flavobacteriaceae</taxon>
        <taxon>Flavobacterium</taxon>
    </lineage>
</organism>